<dbReference type="Gramene" id="TraesRN4D0100218200.1">
    <property type="protein sequence ID" value="TraesRN4D0100218200.1"/>
    <property type="gene ID" value="TraesRN4D0100218200"/>
</dbReference>
<reference evidence="1" key="1">
    <citation type="submission" date="2018-08" db="EMBL/GenBank/DDBJ databases">
        <authorList>
            <person name="Rossello M."/>
        </authorList>
    </citation>
    <scope>NUCLEOTIDE SEQUENCE [LARGE SCALE GENOMIC DNA]</scope>
    <source>
        <strain evidence="1">cv. Chinese Spring</strain>
    </source>
</reference>
<accession>A0A3B6JI01</accession>
<dbReference type="Gramene" id="TraesCLE_scaffold_036314_01G000400.1">
    <property type="protein sequence ID" value="TraesCLE_scaffold_036314_01G000400.1"/>
    <property type="gene ID" value="TraesCLE_scaffold_036314_01G000400"/>
</dbReference>
<dbReference type="Gramene" id="TraesWEE_scaffold_023661_01G000300.1">
    <property type="protein sequence ID" value="TraesWEE_scaffold_023661_01G000300.1"/>
    <property type="gene ID" value="TraesWEE_scaffold_023661_01G000300"/>
</dbReference>
<dbReference type="Gramene" id="TraesCAD_scaffold_033643_01G000400.1">
    <property type="protein sequence ID" value="TraesCAD_scaffold_033643_01G000400.1"/>
    <property type="gene ID" value="TraesCAD_scaffold_033643_01G000400"/>
</dbReference>
<protein>
    <submittedName>
        <fullName evidence="1">Uncharacterized protein</fullName>
    </submittedName>
</protein>
<evidence type="ECO:0000313" key="1">
    <source>
        <dbReference type="EnsemblPlants" id="TraesCS4D02G106500.1"/>
    </source>
</evidence>
<name>A0A3B6JI01_WHEAT</name>
<dbReference type="InterPro" id="IPR012871">
    <property type="entry name" value="DUF1668_ORYSA"/>
</dbReference>
<dbReference type="Gramene" id="TraesROB_scaffold_025212_01G000400.1">
    <property type="protein sequence ID" value="TraesROB_scaffold_025212_01G000400.1"/>
    <property type="gene ID" value="TraesROB_scaffold_025212_01G000400"/>
</dbReference>
<dbReference type="Gramene" id="TraesCS4D03G0210500.1">
    <property type="protein sequence ID" value="TraesCS4D03G0210500.1.CDS"/>
    <property type="gene ID" value="TraesCS4D03G0210500"/>
</dbReference>
<dbReference type="OMA" id="EARCMIT"/>
<evidence type="ECO:0000313" key="2">
    <source>
        <dbReference type="Proteomes" id="UP000019116"/>
    </source>
</evidence>
<dbReference type="Gramene" id="TraesCS4D02G106500.1">
    <property type="protein sequence ID" value="TraesCS4D02G106500.1"/>
    <property type="gene ID" value="TraesCS4D02G106500"/>
</dbReference>
<sequence>MSLRRHVHLLLENHKKRAYSLHLLKRDHLFYPTEEEAAAKARALPRLRKVPPFSPLGTVPRRKKNQAALSDRLESVRLSPAVFTVRPSPCPTACNAHARVEFFPLSGSKIFFTDSGARTAFFDTEARCMITAPNLHSPKHCHPVVVSVPSPGPEGEQDGGDHSSLYIIDTFLDSCMATPFEALICRKDPAHVTSRTRRTPAALPLPPFLDGSGTHCFDTVSRTWSLAGDWQMPFYGKAEYVPELKLWLGLSAANPELPRAADLSPVPRGHGPKRRYVWGDPHLPKQWLPASYGSSSIISFGSGRFCITNFYDDMNNIVTDGQGGPVGETIVVFTGLEVLSGKKSGSDMGKGNGLRMIKHKSCTVAQTDFIQSIL</sequence>
<dbReference type="EnsemblPlants" id="TraesCS4D02G106500.1">
    <property type="protein sequence ID" value="TraesCS4D02G106500.1"/>
    <property type="gene ID" value="TraesCS4D02G106500"/>
</dbReference>
<dbReference type="Proteomes" id="UP000019116">
    <property type="component" value="Chromosome 4D"/>
</dbReference>
<keyword evidence="2" id="KW-1185">Reference proteome</keyword>
<dbReference type="PANTHER" id="PTHR33085">
    <property type="entry name" value="OS12G0113100 PROTEIN-RELATED"/>
    <property type="match status" value="1"/>
</dbReference>
<dbReference type="OrthoDB" id="695839at2759"/>
<organism evidence="1">
    <name type="scientific">Triticum aestivum</name>
    <name type="common">Wheat</name>
    <dbReference type="NCBI Taxonomy" id="4565"/>
    <lineage>
        <taxon>Eukaryota</taxon>
        <taxon>Viridiplantae</taxon>
        <taxon>Streptophyta</taxon>
        <taxon>Embryophyta</taxon>
        <taxon>Tracheophyta</taxon>
        <taxon>Spermatophyta</taxon>
        <taxon>Magnoliopsida</taxon>
        <taxon>Liliopsida</taxon>
        <taxon>Poales</taxon>
        <taxon>Poaceae</taxon>
        <taxon>BOP clade</taxon>
        <taxon>Pooideae</taxon>
        <taxon>Triticodae</taxon>
        <taxon>Triticeae</taxon>
        <taxon>Triticinae</taxon>
        <taxon>Triticum</taxon>
    </lineage>
</organism>
<dbReference type="AlphaFoldDB" id="A0A3B6JI01"/>
<proteinExistence type="predicted"/>
<dbReference type="Pfam" id="PF07893">
    <property type="entry name" value="DUF1668"/>
    <property type="match status" value="2"/>
</dbReference>
<reference evidence="1" key="2">
    <citation type="submission" date="2018-10" db="UniProtKB">
        <authorList>
            <consortium name="EnsemblPlants"/>
        </authorList>
    </citation>
    <scope>IDENTIFICATION</scope>
</reference>
<dbReference type="PANTHER" id="PTHR33085:SF113">
    <property type="entry name" value="OS05G0126000 PROTEIN"/>
    <property type="match status" value="1"/>
</dbReference>